<keyword evidence="6 10" id="KW-0560">Oxidoreductase</keyword>
<evidence type="ECO:0000313" key="13">
    <source>
        <dbReference type="Proteomes" id="UP000807469"/>
    </source>
</evidence>
<evidence type="ECO:0000256" key="3">
    <source>
        <dbReference type="ARBA" id="ARBA00010617"/>
    </source>
</evidence>
<protein>
    <submittedName>
        <fullName evidence="12">Cytochrome P450</fullName>
    </submittedName>
</protein>
<dbReference type="PANTHER" id="PTHR46300:SF7">
    <property type="entry name" value="P450, PUTATIVE (EUROFUNG)-RELATED"/>
    <property type="match status" value="1"/>
</dbReference>
<dbReference type="OrthoDB" id="2789670at2759"/>
<keyword evidence="11" id="KW-0732">Signal</keyword>
<name>A0A9P6CYM4_9AGAR</name>
<comment type="cofactor">
    <cofactor evidence="1 9">
        <name>heme</name>
        <dbReference type="ChEBI" id="CHEBI:30413"/>
    </cofactor>
</comment>
<comment type="caution">
    <text evidence="12">The sequence shown here is derived from an EMBL/GenBank/DDBJ whole genome shotgun (WGS) entry which is preliminary data.</text>
</comment>
<keyword evidence="5 9" id="KW-0479">Metal-binding</keyword>
<keyword evidence="4 9" id="KW-0349">Heme</keyword>
<sequence length="510" mass="57170">MASSNVLLVSLLSLCFFFLFRRKSKLPLPPGPKGWPLIGNALDIPAEYEWKTYHRWSQELGTDILHLNVAGTHLIILDTLETAADLMEKRSSIYSNRPILPMVTELMGYGFLLPFMDYGTEWRQGRRLMDELLRPSSMGQFHPHLLNITRRMLNKFLEDPESDAFDTIRHVVGEIVMSIGYGLQVQPHNDPFVSTAKEATHTLSKASIPGAFLVDAFPILKYVPEWAPGAGFKTKAREWKKVALKMVNAPYEAAKANIASGTFNPSFTSVSLEKMNEGMNPDLYTERNIKNVAGTMYSGGSDTSLSTISSCILGLLKRPDVVAKAQEELDRVLQPGHLPDFNDQESLPYVTAIVKEALRWREVAPIAFPHKLKVDDVYKGYRIPAGSMVIANSWAILHDETVYPDPFTFNPDRFIKDGQLDSSVPDPGLACWGYGRRQCPGRHLAYPSMWIMIASMLTVFDIRKAVNSEGIVIEPLDETIFGVVSMPKPFKCAITPRSENSKRLILAYKS</sequence>
<reference evidence="12" key="1">
    <citation type="submission" date="2020-11" db="EMBL/GenBank/DDBJ databases">
        <authorList>
            <consortium name="DOE Joint Genome Institute"/>
            <person name="Ahrendt S."/>
            <person name="Riley R."/>
            <person name="Andreopoulos W."/>
            <person name="Labutti K."/>
            <person name="Pangilinan J."/>
            <person name="Ruiz-Duenas F.J."/>
            <person name="Barrasa J.M."/>
            <person name="Sanchez-Garcia M."/>
            <person name="Camarero S."/>
            <person name="Miyauchi S."/>
            <person name="Serrano A."/>
            <person name="Linde D."/>
            <person name="Babiker R."/>
            <person name="Drula E."/>
            <person name="Ayuso-Fernandez I."/>
            <person name="Pacheco R."/>
            <person name="Padilla G."/>
            <person name="Ferreira P."/>
            <person name="Barriuso J."/>
            <person name="Kellner H."/>
            <person name="Castanera R."/>
            <person name="Alfaro M."/>
            <person name="Ramirez L."/>
            <person name="Pisabarro A.G."/>
            <person name="Kuo A."/>
            <person name="Tritt A."/>
            <person name="Lipzen A."/>
            <person name="He G."/>
            <person name="Yan M."/>
            <person name="Ng V."/>
            <person name="Cullen D."/>
            <person name="Martin F."/>
            <person name="Rosso M.-N."/>
            <person name="Henrissat B."/>
            <person name="Hibbett D."/>
            <person name="Martinez A.T."/>
            <person name="Grigoriev I.V."/>
        </authorList>
    </citation>
    <scope>NUCLEOTIDE SEQUENCE</scope>
    <source>
        <strain evidence="12">CIRM-BRFM 674</strain>
    </source>
</reference>
<evidence type="ECO:0000256" key="4">
    <source>
        <dbReference type="ARBA" id="ARBA00022617"/>
    </source>
</evidence>
<feature type="chain" id="PRO_5040299425" evidence="11">
    <location>
        <begin position="18"/>
        <end position="510"/>
    </location>
</feature>
<dbReference type="InterPro" id="IPR050364">
    <property type="entry name" value="Cytochrome_P450_fung"/>
</dbReference>
<keyword evidence="13" id="KW-1185">Reference proteome</keyword>
<dbReference type="EMBL" id="MU155282">
    <property type="protein sequence ID" value="KAF9476783.1"/>
    <property type="molecule type" value="Genomic_DNA"/>
</dbReference>
<dbReference type="InterPro" id="IPR017972">
    <property type="entry name" value="Cyt_P450_CS"/>
</dbReference>
<evidence type="ECO:0000256" key="5">
    <source>
        <dbReference type="ARBA" id="ARBA00022723"/>
    </source>
</evidence>
<evidence type="ECO:0000256" key="10">
    <source>
        <dbReference type="RuleBase" id="RU000461"/>
    </source>
</evidence>
<evidence type="ECO:0000256" key="2">
    <source>
        <dbReference type="ARBA" id="ARBA00005179"/>
    </source>
</evidence>
<evidence type="ECO:0000256" key="11">
    <source>
        <dbReference type="SAM" id="SignalP"/>
    </source>
</evidence>
<dbReference type="PRINTS" id="PR00463">
    <property type="entry name" value="EP450I"/>
</dbReference>
<dbReference type="InterPro" id="IPR036396">
    <property type="entry name" value="Cyt_P450_sf"/>
</dbReference>
<dbReference type="CDD" id="cd11065">
    <property type="entry name" value="CYP64-like"/>
    <property type="match status" value="1"/>
</dbReference>
<evidence type="ECO:0000313" key="12">
    <source>
        <dbReference type="EMBL" id="KAF9476783.1"/>
    </source>
</evidence>
<dbReference type="GO" id="GO:0020037">
    <property type="term" value="F:heme binding"/>
    <property type="evidence" value="ECO:0007669"/>
    <property type="project" value="InterPro"/>
</dbReference>
<dbReference type="PANTHER" id="PTHR46300">
    <property type="entry name" value="P450, PUTATIVE (EUROFUNG)-RELATED-RELATED"/>
    <property type="match status" value="1"/>
</dbReference>
<evidence type="ECO:0000256" key="8">
    <source>
        <dbReference type="ARBA" id="ARBA00023033"/>
    </source>
</evidence>
<dbReference type="GO" id="GO:0005506">
    <property type="term" value="F:iron ion binding"/>
    <property type="evidence" value="ECO:0007669"/>
    <property type="project" value="InterPro"/>
</dbReference>
<dbReference type="SUPFAM" id="SSF48264">
    <property type="entry name" value="Cytochrome P450"/>
    <property type="match status" value="1"/>
</dbReference>
<evidence type="ECO:0000256" key="9">
    <source>
        <dbReference type="PIRSR" id="PIRSR602401-1"/>
    </source>
</evidence>
<comment type="similarity">
    <text evidence="3 10">Belongs to the cytochrome P450 family.</text>
</comment>
<dbReference type="InterPro" id="IPR001128">
    <property type="entry name" value="Cyt_P450"/>
</dbReference>
<dbReference type="GO" id="GO:0004497">
    <property type="term" value="F:monooxygenase activity"/>
    <property type="evidence" value="ECO:0007669"/>
    <property type="project" value="UniProtKB-KW"/>
</dbReference>
<accession>A0A9P6CYM4</accession>
<dbReference type="PROSITE" id="PS00086">
    <property type="entry name" value="CYTOCHROME_P450"/>
    <property type="match status" value="1"/>
</dbReference>
<organism evidence="12 13">
    <name type="scientific">Pholiota conissans</name>
    <dbReference type="NCBI Taxonomy" id="109636"/>
    <lineage>
        <taxon>Eukaryota</taxon>
        <taxon>Fungi</taxon>
        <taxon>Dikarya</taxon>
        <taxon>Basidiomycota</taxon>
        <taxon>Agaricomycotina</taxon>
        <taxon>Agaricomycetes</taxon>
        <taxon>Agaricomycetidae</taxon>
        <taxon>Agaricales</taxon>
        <taxon>Agaricineae</taxon>
        <taxon>Strophariaceae</taxon>
        <taxon>Pholiota</taxon>
    </lineage>
</organism>
<dbReference type="Proteomes" id="UP000807469">
    <property type="component" value="Unassembled WGS sequence"/>
</dbReference>
<feature type="binding site" description="axial binding residue" evidence="9">
    <location>
        <position position="439"/>
    </location>
    <ligand>
        <name>heme</name>
        <dbReference type="ChEBI" id="CHEBI:30413"/>
    </ligand>
    <ligandPart>
        <name>Fe</name>
        <dbReference type="ChEBI" id="CHEBI:18248"/>
    </ligandPart>
</feature>
<evidence type="ECO:0000256" key="6">
    <source>
        <dbReference type="ARBA" id="ARBA00023002"/>
    </source>
</evidence>
<keyword evidence="7 9" id="KW-0408">Iron</keyword>
<proteinExistence type="inferred from homology"/>
<evidence type="ECO:0000256" key="7">
    <source>
        <dbReference type="ARBA" id="ARBA00023004"/>
    </source>
</evidence>
<evidence type="ECO:0000256" key="1">
    <source>
        <dbReference type="ARBA" id="ARBA00001971"/>
    </source>
</evidence>
<keyword evidence="8 10" id="KW-0503">Monooxygenase</keyword>
<dbReference type="AlphaFoldDB" id="A0A9P6CYM4"/>
<gene>
    <name evidence="12" type="ORF">BDN70DRAFT_881970</name>
</gene>
<dbReference type="GO" id="GO:0016705">
    <property type="term" value="F:oxidoreductase activity, acting on paired donors, with incorporation or reduction of molecular oxygen"/>
    <property type="evidence" value="ECO:0007669"/>
    <property type="project" value="InterPro"/>
</dbReference>
<dbReference type="Gene3D" id="1.10.630.10">
    <property type="entry name" value="Cytochrome P450"/>
    <property type="match status" value="1"/>
</dbReference>
<comment type="pathway">
    <text evidence="2">Secondary metabolite biosynthesis.</text>
</comment>
<dbReference type="Pfam" id="PF00067">
    <property type="entry name" value="p450"/>
    <property type="match status" value="1"/>
</dbReference>
<dbReference type="InterPro" id="IPR002401">
    <property type="entry name" value="Cyt_P450_E_grp-I"/>
</dbReference>
<feature type="signal peptide" evidence="11">
    <location>
        <begin position="1"/>
        <end position="17"/>
    </location>
</feature>